<sequence>MFDLQRFLEGLDLLYASGKGREAEGYLKRGLKEAASCGDDGAILAILNELMGYYRAAGRYEECLLCTRQAMELADELGLDGTMQYGTMLLNAATGYRAAGKYQEAETLYAQAYEIYRRHIMGPDYHMASLHNNLSLLYSETGRLKEAKRELERAMEIVRKLDDADVEVAITYTNLGNLCFQMNETAEGKAHMEQAVRIFEKMPDGKDSHYASALSGLGEAYFHEGNLEASQACYQKALDEIFRFYGENEYYQVTKRNLEIVSDLLRRRQAAEKSQMKGLELAKAYYEEYGKTMIEEQFPEYAGRIAAGLVGEGSECLGYDDAWSTDHDFGPGFCLWLTKKDYRKIGQKLQEAYDALPKEFMGYAVRNTTEQGKRRVGVFEIGTFFRNLTGYKKAPKEDKDWLSISQESLRTAVSGEIFDDPLGKFTKRRAAFSAEPESARLKRLYVSLGKMAQAGQYNFPRAKKRNALGAMYFSLSEFLSAAVETAYLLNKTYMPFYKWKMKGMEEFQRIPEIRVLLEELMEKETTDKDIEEKIEQICRIVAGELKEQGISDREDDFLEAHKASVLEKLMEIEKDKGHDGQKPVD</sequence>
<protein>
    <recommendedName>
        <fullName evidence="3">DUF4037 domain-containing protein</fullName>
    </recommendedName>
</protein>
<dbReference type="SUPFAM" id="SSF48452">
    <property type="entry name" value="TPR-like"/>
    <property type="match status" value="2"/>
</dbReference>
<evidence type="ECO:0000259" key="3">
    <source>
        <dbReference type="Pfam" id="PF13228"/>
    </source>
</evidence>
<dbReference type="RefSeq" id="WP_281872374.1">
    <property type="nucleotide sequence ID" value="NZ_BSBO01000006.1"/>
</dbReference>
<name>A0A9W6C389_9FIRM</name>
<dbReference type="InterPro" id="IPR025117">
    <property type="entry name" value="DUF4037"/>
</dbReference>
<dbReference type="Pfam" id="PF13181">
    <property type="entry name" value="TPR_8"/>
    <property type="match status" value="1"/>
</dbReference>
<dbReference type="SMART" id="SM00028">
    <property type="entry name" value="TPR"/>
    <property type="match status" value="5"/>
</dbReference>
<keyword evidence="5" id="KW-1185">Reference proteome</keyword>
<dbReference type="EMBL" id="BSBO01000006">
    <property type="protein sequence ID" value="GLG03636.1"/>
    <property type="molecule type" value="Genomic_DNA"/>
</dbReference>
<dbReference type="PANTHER" id="PTHR45641">
    <property type="entry name" value="TETRATRICOPEPTIDE REPEAT PROTEIN (AFU_ORTHOLOGUE AFUA_6G03870)"/>
    <property type="match status" value="1"/>
</dbReference>
<dbReference type="Proteomes" id="UP001145145">
    <property type="component" value="Unassembled WGS sequence"/>
</dbReference>
<dbReference type="Gene3D" id="1.25.40.10">
    <property type="entry name" value="Tetratricopeptide repeat domain"/>
    <property type="match status" value="1"/>
</dbReference>
<keyword evidence="2" id="KW-0802">TPR repeat</keyword>
<proteinExistence type="predicted"/>
<accession>A0A9W6C389</accession>
<dbReference type="Pfam" id="PF13424">
    <property type="entry name" value="TPR_12"/>
    <property type="match status" value="2"/>
</dbReference>
<comment type="caution">
    <text evidence="4">The sequence shown here is derived from an EMBL/GenBank/DDBJ whole genome shotgun (WGS) entry which is preliminary data.</text>
</comment>
<evidence type="ECO:0000256" key="1">
    <source>
        <dbReference type="ARBA" id="ARBA00022737"/>
    </source>
</evidence>
<evidence type="ECO:0000313" key="4">
    <source>
        <dbReference type="EMBL" id="GLG03636.1"/>
    </source>
</evidence>
<reference evidence="4 5" key="1">
    <citation type="journal article" date="2023" name="Int. J. Syst. Evol. Microbiol.">
        <title>Sellimonas catena sp. nov., isolated from human faeces.</title>
        <authorList>
            <person name="Hisatomi A."/>
            <person name="Ohkuma M."/>
            <person name="Sakamoto M."/>
        </authorList>
    </citation>
    <scope>NUCLEOTIDE SEQUENCE [LARGE SCALE GENOMIC DNA]</scope>
    <source>
        <strain evidence="4 5">12EGH17</strain>
    </source>
</reference>
<dbReference type="InterPro" id="IPR019734">
    <property type="entry name" value="TPR_rpt"/>
</dbReference>
<dbReference type="PANTHER" id="PTHR45641:SF19">
    <property type="entry name" value="NEPHROCYSTIN-3"/>
    <property type="match status" value="1"/>
</dbReference>
<keyword evidence="1" id="KW-0677">Repeat</keyword>
<dbReference type="Pfam" id="PF13228">
    <property type="entry name" value="DUF4037"/>
    <property type="match status" value="1"/>
</dbReference>
<evidence type="ECO:0000256" key="2">
    <source>
        <dbReference type="ARBA" id="ARBA00022803"/>
    </source>
</evidence>
<organism evidence="4 5">
    <name type="scientific">Sellimonas catena</name>
    <dbReference type="NCBI Taxonomy" id="2994035"/>
    <lineage>
        <taxon>Bacteria</taxon>
        <taxon>Bacillati</taxon>
        <taxon>Bacillota</taxon>
        <taxon>Clostridia</taxon>
        <taxon>Lachnospirales</taxon>
        <taxon>Lachnospiraceae</taxon>
        <taxon>Sellimonas</taxon>
    </lineage>
</organism>
<dbReference type="AlphaFoldDB" id="A0A9W6C389"/>
<dbReference type="InterPro" id="IPR011990">
    <property type="entry name" value="TPR-like_helical_dom_sf"/>
</dbReference>
<evidence type="ECO:0000313" key="5">
    <source>
        <dbReference type="Proteomes" id="UP001145145"/>
    </source>
</evidence>
<feature type="domain" description="DUF4037" evidence="3">
    <location>
        <begin position="401"/>
        <end position="499"/>
    </location>
</feature>
<gene>
    <name evidence="4" type="ORF">Selli1_08100</name>
</gene>